<sequence>MRKGFSLVELSIVLIVMGLLLAGGLEIAAIQIESAKAKQTRDKLNKIERALQLHYTTTGALPCPANGAAATNAVTHGLGSVSNSGNLADATCPNVSATISTNTYLGVVPTRELDLPDDFMLDGWKNRITYVVSKYCVDPQNWLPLSAATATTYTSDPATTSPHGCIAMSGAYPAAIGASPPAGGNIQIRDNTGDSIRTSNAVYLFISHGKNGLGSWNYAGNRKTTASPSSTYDLDNASLTSATSGANAFDLSFRDDAILDAPGSAAYFDDLVKWSTGRTLQHEAEQ</sequence>
<dbReference type="PROSITE" id="PS00409">
    <property type="entry name" value="PROKAR_NTER_METHYL"/>
    <property type="match status" value="1"/>
</dbReference>
<evidence type="ECO:0000313" key="2">
    <source>
        <dbReference type="Proteomes" id="UP000306196"/>
    </source>
</evidence>
<dbReference type="SUPFAM" id="SSF54523">
    <property type="entry name" value="Pili subunits"/>
    <property type="match status" value="1"/>
</dbReference>
<dbReference type="InterPro" id="IPR012902">
    <property type="entry name" value="N_methyl_site"/>
</dbReference>
<dbReference type="InterPro" id="IPR045584">
    <property type="entry name" value="Pilin-like"/>
</dbReference>
<reference evidence="1 2" key="1">
    <citation type="submission" date="2019-05" db="EMBL/GenBank/DDBJ databases">
        <title>Verrucobacter flavum gen. nov., sp. nov. a new member of the family Verrucomicrobiaceae.</title>
        <authorList>
            <person name="Szuroczki S."/>
            <person name="Abbaszade G."/>
            <person name="Szabo A."/>
            <person name="Felfoldi T."/>
            <person name="Schumann P."/>
            <person name="Boka K."/>
            <person name="Keki Z."/>
            <person name="Toumi M."/>
            <person name="Toth E."/>
        </authorList>
    </citation>
    <scope>NUCLEOTIDE SEQUENCE [LARGE SCALE GENOMIC DNA]</scope>
    <source>
        <strain evidence="1 2">MG-N-17</strain>
    </source>
</reference>
<dbReference type="OrthoDB" id="7364051at2"/>
<gene>
    <name evidence="1" type="ORF">FEM03_08070</name>
</gene>
<dbReference type="AlphaFoldDB" id="A0A5R8KGQ0"/>
<evidence type="ECO:0000313" key="1">
    <source>
        <dbReference type="EMBL" id="TLD71472.1"/>
    </source>
</evidence>
<organism evidence="1 2">
    <name type="scientific">Phragmitibacter flavus</name>
    <dbReference type="NCBI Taxonomy" id="2576071"/>
    <lineage>
        <taxon>Bacteria</taxon>
        <taxon>Pseudomonadati</taxon>
        <taxon>Verrucomicrobiota</taxon>
        <taxon>Verrucomicrobiia</taxon>
        <taxon>Verrucomicrobiales</taxon>
        <taxon>Verrucomicrobiaceae</taxon>
        <taxon>Phragmitibacter</taxon>
    </lineage>
</organism>
<name>A0A5R8KGQ0_9BACT</name>
<keyword evidence="2" id="KW-1185">Reference proteome</keyword>
<protein>
    <submittedName>
        <fullName evidence="1">Type II secretion system protein</fullName>
    </submittedName>
</protein>
<proteinExistence type="predicted"/>
<dbReference type="EMBL" id="VAUV01000005">
    <property type="protein sequence ID" value="TLD71472.1"/>
    <property type="molecule type" value="Genomic_DNA"/>
</dbReference>
<dbReference type="RefSeq" id="WP_138085684.1">
    <property type="nucleotide sequence ID" value="NZ_VAUV01000005.1"/>
</dbReference>
<dbReference type="Proteomes" id="UP000306196">
    <property type="component" value="Unassembled WGS sequence"/>
</dbReference>
<dbReference type="NCBIfam" id="TIGR02532">
    <property type="entry name" value="IV_pilin_GFxxxE"/>
    <property type="match status" value="1"/>
</dbReference>
<accession>A0A5R8KGQ0</accession>
<comment type="caution">
    <text evidence="1">The sequence shown here is derived from an EMBL/GenBank/DDBJ whole genome shotgun (WGS) entry which is preliminary data.</text>
</comment>
<dbReference type="Gene3D" id="3.30.700.10">
    <property type="entry name" value="Glycoprotein, Type 4 Pilin"/>
    <property type="match status" value="1"/>
</dbReference>